<accession>A0ABR1JC91</accession>
<sequence>MRGIQIVAQLQRPSMHSSSSASDSFRRGEIVMVPESAMRAFEEAANEHIKRFNEEREEAFSLACTSTLWSQRKQRPNYRPALILHILPGGKTEVCLLATFGKTPYEDIYENTRDLVVPIANRVVSAEDLPVESIQTRPVWPFPFEHAITRSIIVSELRHWYPDNANRYWVEKENLKKLTAIGAEQARQLTTKLQKYEGGANEWLKDIRREARKVSYRRDEVSRH</sequence>
<evidence type="ECO:0000313" key="1">
    <source>
        <dbReference type="EMBL" id="KAK7455136.1"/>
    </source>
</evidence>
<name>A0ABR1JC91_9AGAR</name>
<organism evidence="1 2">
    <name type="scientific">Marasmiellus scandens</name>
    <dbReference type="NCBI Taxonomy" id="2682957"/>
    <lineage>
        <taxon>Eukaryota</taxon>
        <taxon>Fungi</taxon>
        <taxon>Dikarya</taxon>
        <taxon>Basidiomycota</taxon>
        <taxon>Agaricomycotina</taxon>
        <taxon>Agaricomycetes</taxon>
        <taxon>Agaricomycetidae</taxon>
        <taxon>Agaricales</taxon>
        <taxon>Marasmiineae</taxon>
        <taxon>Omphalotaceae</taxon>
        <taxon>Marasmiellus</taxon>
    </lineage>
</organism>
<comment type="caution">
    <text evidence="1">The sequence shown here is derived from an EMBL/GenBank/DDBJ whole genome shotgun (WGS) entry which is preliminary data.</text>
</comment>
<proteinExistence type="predicted"/>
<gene>
    <name evidence="1" type="ORF">VKT23_011007</name>
</gene>
<reference evidence="1 2" key="1">
    <citation type="submission" date="2024-01" db="EMBL/GenBank/DDBJ databases">
        <title>A draft genome for the cacao thread blight pathogen Marasmiellus scandens.</title>
        <authorList>
            <person name="Baruah I.K."/>
            <person name="Leung J."/>
            <person name="Bukari Y."/>
            <person name="Amoako-Attah I."/>
            <person name="Meinhardt L.W."/>
            <person name="Bailey B.A."/>
            <person name="Cohen S.P."/>
        </authorList>
    </citation>
    <scope>NUCLEOTIDE SEQUENCE [LARGE SCALE GENOMIC DNA]</scope>
    <source>
        <strain evidence="1 2">GH-19</strain>
    </source>
</reference>
<dbReference type="EMBL" id="JBANRG010000023">
    <property type="protein sequence ID" value="KAK7455136.1"/>
    <property type="molecule type" value="Genomic_DNA"/>
</dbReference>
<dbReference type="Proteomes" id="UP001498398">
    <property type="component" value="Unassembled WGS sequence"/>
</dbReference>
<evidence type="ECO:0000313" key="2">
    <source>
        <dbReference type="Proteomes" id="UP001498398"/>
    </source>
</evidence>
<protein>
    <submittedName>
        <fullName evidence="1">Uncharacterized protein</fullName>
    </submittedName>
</protein>
<keyword evidence="2" id="KW-1185">Reference proteome</keyword>